<dbReference type="Proteomes" id="UP000019276">
    <property type="component" value="Unassembled WGS sequence"/>
</dbReference>
<dbReference type="PROSITE" id="PS50404">
    <property type="entry name" value="GST_NTER"/>
    <property type="match status" value="1"/>
</dbReference>
<dbReference type="PANTHER" id="PTHR43969">
    <property type="entry name" value="GLUTATHIONE S TRANSFERASE D10, ISOFORM A-RELATED"/>
    <property type="match status" value="1"/>
</dbReference>
<evidence type="ECO:0000256" key="2">
    <source>
        <dbReference type="RuleBase" id="RU003494"/>
    </source>
</evidence>
<dbReference type="SFLD" id="SFLDS00019">
    <property type="entry name" value="Glutathione_Transferase_(cytos"/>
    <property type="match status" value="1"/>
</dbReference>
<feature type="domain" description="GST C-terminal" evidence="4">
    <location>
        <begin position="89"/>
        <end position="209"/>
    </location>
</feature>
<accession>W7QFI5</accession>
<evidence type="ECO:0000259" key="3">
    <source>
        <dbReference type="PROSITE" id="PS50404"/>
    </source>
</evidence>
<dbReference type="CDD" id="cd03056">
    <property type="entry name" value="GST_N_4"/>
    <property type="match status" value="1"/>
</dbReference>
<dbReference type="Pfam" id="PF00043">
    <property type="entry name" value="GST_C"/>
    <property type="match status" value="1"/>
</dbReference>
<dbReference type="InterPro" id="IPR004045">
    <property type="entry name" value="Glutathione_S-Trfase_N"/>
</dbReference>
<dbReference type="eggNOG" id="COG0625">
    <property type="taxonomic scope" value="Bacteria"/>
</dbReference>
<dbReference type="EMBL" id="ARZY01000003">
    <property type="protein sequence ID" value="EWH11669.1"/>
    <property type="molecule type" value="Genomic_DNA"/>
</dbReference>
<feature type="domain" description="GST N-terminal" evidence="3">
    <location>
        <begin position="2"/>
        <end position="83"/>
    </location>
</feature>
<dbReference type="Gene3D" id="3.40.30.10">
    <property type="entry name" value="Glutaredoxin"/>
    <property type="match status" value="1"/>
</dbReference>
<dbReference type="PATRIC" id="fig|1328313.3.peg.531"/>
<dbReference type="SFLD" id="SFLDG01151">
    <property type="entry name" value="Main.2:_Nu-like"/>
    <property type="match status" value="1"/>
</dbReference>
<organism evidence="5 6">
    <name type="scientific">Catenovulum agarivorans DS-2</name>
    <dbReference type="NCBI Taxonomy" id="1328313"/>
    <lineage>
        <taxon>Bacteria</taxon>
        <taxon>Pseudomonadati</taxon>
        <taxon>Pseudomonadota</taxon>
        <taxon>Gammaproteobacteria</taxon>
        <taxon>Alteromonadales</taxon>
        <taxon>Alteromonadaceae</taxon>
        <taxon>Catenovulum</taxon>
    </lineage>
</organism>
<dbReference type="InterPro" id="IPR010987">
    <property type="entry name" value="Glutathione-S-Trfase_C-like"/>
</dbReference>
<dbReference type="STRING" id="1328313.DS2_02550"/>
<evidence type="ECO:0000256" key="1">
    <source>
        <dbReference type="ARBA" id="ARBA00011738"/>
    </source>
</evidence>
<dbReference type="InterPro" id="IPR036249">
    <property type="entry name" value="Thioredoxin-like_sf"/>
</dbReference>
<keyword evidence="5" id="KW-0808">Transferase</keyword>
<dbReference type="CDD" id="cd03206">
    <property type="entry name" value="GST_C_7"/>
    <property type="match status" value="1"/>
</dbReference>
<evidence type="ECO:0000313" key="5">
    <source>
        <dbReference type="EMBL" id="EWH11669.1"/>
    </source>
</evidence>
<protein>
    <submittedName>
        <fullName evidence="5">Glutathione S-transferase domain-containing protein</fullName>
    </submittedName>
</protein>
<reference evidence="5 6" key="1">
    <citation type="journal article" date="2014" name="Genome Announc.">
        <title>Draft Genome Sequence of the Agar-Degrading Bacterium Catenovulum sp. Strain DS-2, Isolated from Intestines of Haliotis diversicolor.</title>
        <authorList>
            <person name="Shan D."/>
            <person name="Li X."/>
            <person name="Gu Z."/>
            <person name="Wei G."/>
            <person name="Gao Z."/>
            <person name="Shao Z."/>
        </authorList>
    </citation>
    <scope>NUCLEOTIDE SEQUENCE [LARGE SCALE GENOMIC DNA]</scope>
    <source>
        <strain evidence="5 6">DS-2</strain>
    </source>
</reference>
<dbReference type="SUPFAM" id="SSF47616">
    <property type="entry name" value="GST C-terminal domain-like"/>
    <property type="match status" value="1"/>
</dbReference>
<dbReference type="RefSeq" id="WP_035013075.1">
    <property type="nucleotide sequence ID" value="NZ_ARZY01000003.1"/>
</dbReference>
<dbReference type="Pfam" id="PF02798">
    <property type="entry name" value="GST_N"/>
    <property type="match status" value="1"/>
</dbReference>
<evidence type="ECO:0000259" key="4">
    <source>
        <dbReference type="PROSITE" id="PS50405"/>
    </source>
</evidence>
<proteinExistence type="inferred from homology"/>
<dbReference type="SUPFAM" id="SSF52833">
    <property type="entry name" value="Thioredoxin-like"/>
    <property type="match status" value="1"/>
</dbReference>
<dbReference type="GO" id="GO:0004364">
    <property type="term" value="F:glutathione transferase activity"/>
    <property type="evidence" value="ECO:0007669"/>
    <property type="project" value="TreeGrafter"/>
</dbReference>
<evidence type="ECO:0000313" key="6">
    <source>
        <dbReference type="Proteomes" id="UP000019276"/>
    </source>
</evidence>
<dbReference type="PROSITE" id="PS50405">
    <property type="entry name" value="GST_CTER"/>
    <property type="match status" value="1"/>
</dbReference>
<keyword evidence="6" id="KW-1185">Reference proteome</keyword>
<dbReference type="GO" id="GO:0006749">
    <property type="term" value="P:glutathione metabolic process"/>
    <property type="evidence" value="ECO:0007669"/>
    <property type="project" value="TreeGrafter"/>
</dbReference>
<sequence>MNNLKLYGFELSGHSHRASVFLSLLGLKAKIIQVDLASGEHKQADFLAKNSFGQVPVLEDNGQFIADSNAILLYLATTYDPSRQWYPESPQQQAEIQRFLSTAAGPVAFGPARARIKHVFNHELDLVQAHQVSEQILTALNAHLAKRDWLAAKHATIADVANYSYIAHAPEGGIDLNLYPNVQAWLNRFEQLPGFVAMPKTYVALQTKL</sequence>
<comment type="similarity">
    <text evidence="2">Belongs to the GST superfamily.</text>
</comment>
<dbReference type="InterPro" id="IPR040079">
    <property type="entry name" value="Glutathione_S-Trfase"/>
</dbReference>
<gene>
    <name evidence="5" type="ORF">DS2_02550</name>
</gene>
<name>W7QFI5_9ALTE</name>
<comment type="caution">
    <text evidence="5">The sequence shown here is derived from an EMBL/GenBank/DDBJ whole genome shotgun (WGS) entry which is preliminary data.</text>
</comment>
<dbReference type="SFLD" id="SFLDG00358">
    <property type="entry name" value="Main_(cytGST)"/>
    <property type="match status" value="1"/>
</dbReference>
<comment type="subunit">
    <text evidence="1">Homodimer.</text>
</comment>
<dbReference type="InterPro" id="IPR036282">
    <property type="entry name" value="Glutathione-S-Trfase_C_sf"/>
</dbReference>
<dbReference type="PANTHER" id="PTHR43969:SF9">
    <property type="entry name" value="GLUTATHIONE S TRANSFERASE D10, ISOFORM A-RELATED"/>
    <property type="match status" value="1"/>
</dbReference>
<dbReference type="Gene3D" id="1.20.1050.10">
    <property type="match status" value="1"/>
</dbReference>
<dbReference type="OrthoDB" id="9797500at2"/>
<dbReference type="AlphaFoldDB" id="W7QFI5"/>
<dbReference type="InterPro" id="IPR004046">
    <property type="entry name" value="GST_C"/>
</dbReference>